<reference evidence="2 3" key="1">
    <citation type="submission" date="2019-06" db="EMBL/GenBank/DDBJ databases">
        <title>Whole genome shotgun sequence of Cellulomonas uda NBRC 3747.</title>
        <authorList>
            <person name="Hosoyama A."/>
            <person name="Uohara A."/>
            <person name="Ohji S."/>
            <person name="Ichikawa N."/>
        </authorList>
    </citation>
    <scope>NUCLEOTIDE SEQUENCE [LARGE SCALE GENOMIC DNA]</scope>
    <source>
        <strain evidence="2 3">NBRC 3747</strain>
    </source>
</reference>
<keyword evidence="3" id="KW-1185">Reference proteome</keyword>
<evidence type="ECO:0000256" key="1">
    <source>
        <dbReference type="SAM" id="MobiDB-lite"/>
    </source>
</evidence>
<proteinExistence type="predicted"/>
<dbReference type="Proteomes" id="UP000315842">
    <property type="component" value="Unassembled WGS sequence"/>
</dbReference>
<accession>A0A4Y3KF76</accession>
<organism evidence="2 3">
    <name type="scientific">Cellulomonas uda</name>
    <dbReference type="NCBI Taxonomy" id="1714"/>
    <lineage>
        <taxon>Bacteria</taxon>
        <taxon>Bacillati</taxon>
        <taxon>Actinomycetota</taxon>
        <taxon>Actinomycetes</taxon>
        <taxon>Micrococcales</taxon>
        <taxon>Cellulomonadaceae</taxon>
        <taxon>Cellulomonas</taxon>
    </lineage>
</organism>
<evidence type="ECO:0000313" key="3">
    <source>
        <dbReference type="Proteomes" id="UP000315842"/>
    </source>
</evidence>
<dbReference type="AlphaFoldDB" id="A0A4Y3KF76"/>
<comment type="caution">
    <text evidence="2">The sequence shown here is derived from an EMBL/GenBank/DDBJ whole genome shotgun (WGS) entry which is preliminary data.</text>
</comment>
<feature type="region of interest" description="Disordered" evidence="1">
    <location>
        <begin position="1"/>
        <end position="65"/>
    </location>
</feature>
<protein>
    <submittedName>
        <fullName evidence="2">Uncharacterized protein</fullName>
    </submittedName>
</protein>
<dbReference type="EMBL" id="BJLP01000045">
    <property type="protein sequence ID" value="GEA82044.1"/>
    <property type="molecule type" value="Genomic_DNA"/>
</dbReference>
<evidence type="ECO:0000313" key="2">
    <source>
        <dbReference type="EMBL" id="GEA82044.1"/>
    </source>
</evidence>
<feature type="compositionally biased region" description="Polar residues" evidence="1">
    <location>
        <begin position="52"/>
        <end position="65"/>
    </location>
</feature>
<gene>
    <name evidence="2" type="ORF">CUD01_24880</name>
</gene>
<sequence length="65" mass="6680">MVTSEPHAHRRAADGSPRPLRMLIQEGQRGATPVATRLPASTAPKTPPPGSAGSSTAAKKLNAQP</sequence>
<name>A0A4Y3KF76_CELUD</name>